<dbReference type="Proteomes" id="UP000297245">
    <property type="component" value="Unassembled WGS sequence"/>
</dbReference>
<evidence type="ECO:0000256" key="1">
    <source>
        <dbReference type="SAM" id="SignalP"/>
    </source>
</evidence>
<feature type="signal peptide" evidence="1">
    <location>
        <begin position="1"/>
        <end position="23"/>
    </location>
</feature>
<proteinExistence type="predicted"/>
<protein>
    <submittedName>
        <fullName evidence="2">Uncharacterized protein</fullName>
    </submittedName>
</protein>
<dbReference type="AlphaFoldDB" id="A0A4S8L0T8"/>
<name>A0A4S8L0T8_DENBC</name>
<dbReference type="PANTHER" id="PTHR34315:SF1">
    <property type="entry name" value="INTRADIOL RING-CLEAVAGE DIOXYGENASES DOMAIN-CONTAINING PROTEIN-RELATED"/>
    <property type="match status" value="1"/>
</dbReference>
<organism evidence="2 3">
    <name type="scientific">Dendrothele bispora (strain CBS 962.96)</name>
    <dbReference type="NCBI Taxonomy" id="1314807"/>
    <lineage>
        <taxon>Eukaryota</taxon>
        <taxon>Fungi</taxon>
        <taxon>Dikarya</taxon>
        <taxon>Basidiomycota</taxon>
        <taxon>Agaricomycotina</taxon>
        <taxon>Agaricomycetes</taxon>
        <taxon>Agaricomycetidae</taxon>
        <taxon>Agaricales</taxon>
        <taxon>Agaricales incertae sedis</taxon>
        <taxon>Dendrothele</taxon>
    </lineage>
</organism>
<evidence type="ECO:0000313" key="2">
    <source>
        <dbReference type="EMBL" id="THU82009.1"/>
    </source>
</evidence>
<keyword evidence="3" id="KW-1185">Reference proteome</keyword>
<evidence type="ECO:0000313" key="3">
    <source>
        <dbReference type="Proteomes" id="UP000297245"/>
    </source>
</evidence>
<accession>A0A4S8L0T8</accession>
<reference evidence="2 3" key="1">
    <citation type="journal article" date="2019" name="Nat. Ecol. Evol.">
        <title>Megaphylogeny resolves global patterns of mushroom evolution.</title>
        <authorList>
            <person name="Varga T."/>
            <person name="Krizsan K."/>
            <person name="Foldi C."/>
            <person name="Dima B."/>
            <person name="Sanchez-Garcia M."/>
            <person name="Sanchez-Ramirez S."/>
            <person name="Szollosi G.J."/>
            <person name="Szarkandi J.G."/>
            <person name="Papp V."/>
            <person name="Albert L."/>
            <person name="Andreopoulos W."/>
            <person name="Angelini C."/>
            <person name="Antonin V."/>
            <person name="Barry K.W."/>
            <person name="Bougher N.L."/>
            <person name="Buchanan P."/>
            <person name="Buyck B."/>
            <person name="Bense V."/>
            <person name="Catcheside P."/>
            <person name="Chovatia M."/>
            <person name="Cooper J."/>
            <person name="Damon W."/>
            <person name="Desjardin D."/>
            <person name="Finy P."/>
            <person name="Geml J."/>
            <person name="Haridas S."/>
            <person name="Hughes K."/>
            <person name="Justo A."/>
            <person name="Karasinski D."/>
            <person name="Kautmanova I."/>
            <person name="Kiss B."/>
            <person name="Kocsube S."/>
            <person name="Kotiranta H."/>
            <person name="LaButti K.M."/>
            <person name="Lechner B.E."/>
            <person name="Liimatainen K."/>
            <person name="Lipzen A."/>
            <person name="Lukacs Z."/>
            <person name="Mihaltcheva S."/>
            <person name="Morgado L.N."/>
            <person name="Niskanen T."/>
            <person name="Noordeloos M.E."/>
            <person name="Ohm R.A."/>
            <person name="Ortiz-Santana B."/>
            <person name="Ovrebo C."/>
            <person name="Racz N."/>
            <person name="Riley R."/>
            <person name="Savchenko A."/>
            <person name="Shiryaev A."/>
            <person name="Soop K."/>
            <person name="Spirin V."/>
            <person name="Szebenyi C."/>
            <person name="Tomsovsky M."/>
            <person name="Tulloss R.E."/>
            <person name="Uehling J."/>
            <person name="Grigoriev I.V."/>
            <person name="Vagvolgyi C."/>
            <person name="Papp T."/>
            <person name="Martin F.M."/>
            <person name="Miettinen O."/>
            <person name="Hibbett D.S."/>
            <person name="Nagy L.G."/>
        </authorList>
    </citation>
    <scope>NUCLEOTIDE SEQUENCE [LARGE SCALE GENOMIC DNA]</scope>
    <source>
        <strain evidence="2 3">CBS 962.96</strain>
    </source>
</reference>
<sequence length="134" mass="14825">MVFVPSIISAALAPSSLLELTAAHPHYLPGSPEDVKRDIFQRHARRSLSPTCQSELSKRDAPYKRDLDTALNTDHHSKLTGITNTDASTLFTGNISCVSGPETTEGPYYVDGEYVRFDLCENQTVIDTCSWDLH</sequence>
<dbReference type="PANTHER" id="PTHR34315">
    <property type="match status" value="1"/>
</dbReference>
<dbReference type="EMBL" id="ML179764">
    <property type="protein sequence ID" value="THU82009.1"/>
    <property type="molecule type" value="Genomic_DNA"/>
</dbReference>
<feature type="chain" id="PRO_5020525798" evidence="1">
    <location>
        <begin position="24"/>
        <end position="134"/>
    </location>
</feature>
<keyword evidence="1" id="KW-0732">Signal</keyword>
<gene>
    <name evidence="2" type="ORF">K435DRAFT_872762</name>
</gene>
<dbReference type="OrthoDB" id="121380at2759"/>